<dbReference type="InterPro" id="IPR050491">
    <property type="entry name" value="AmpC-like"/>
</dbReference>
<dbReference type="SUPFAM" id="SSF56601">
    <property type="entry name" value="beta-lactamase/transpeptidase-like"/>
    <property type="match status" value="1"/>
</dbReference>
<name>A0ABS9BI77_9BACT</name>
<dbReference type="Proteomes" id="UP001200145">
    <property type="component" value="Unassembled WGS sequence"/>
</dbReference>
<evidence type="ECO:0000259" key="1">
    <source>
        <dbReference type="Pfam" id="PF00144"/>
    </source>
</evidence>
<dbReference type="InterPro" id="IPR012338">
    <property type="entry name" value="Beta-lactam/transpept-like"/>
</dbReference>
<reference evidence="2 3" key="1">
    <citation type="submission" date="2022-01" db="EMBL/GenBank/DDBJ databases">
        <title>Flavihumibacter sp. nov., isolated from sediment of a river.</title>
        <authorList>
            <person name="Liu H."/>
        </authorList>
    </citation>
    <scope>NUCLEOTIDE SEQUENCE [LARGE SCALE GENOMIC DNA]</scope>
    <source>
        <strain evidence="2 3">RY-1</strain>
    </source>
</reference>
<dbReference type="Gene3D" id="3.40.710.10">
    <property type="entry name" value="DD-peptidase/beta-lactamase superfamily"/>
    <property type="match status" value="1"/>
</dbReference>
<dbReference type="InterPro" id="IPR001466">
    <property type="entry name" value="Beta-lactam-related"/>
</dbReference>
<dbReference type="PANTHER" id="PTHR46825">
    <property type="entry name" value="D-ALANYL-D-ALANINE-CARBOXYPEPTIDASE/ENDOPEPTIDASE AMPH"/>
    <property type="match status" value="1"/>
</dbReference>
<gene>
    <name evidence="2" type="ORF">L0U88_11715</name>
</gene>
<keyword evidence="3" id="KW-1185">Reference proteome</keyword>
<organism evidence="2 3">
    <name type="scientific">Flavihumibacter fluminis</name>
    <dbReference type="NCBI Taxonomy" id="2909236"/>
    <lineage>
        <taxon>Bacteria</taxon>
        <taxon>Pseudomonadati</taxon>
        <taxon>Bacteroidota</taxon>
        <taxon>Chitinophagia</taxon>
        <taxon>Chitinophagales</taxon>
        <taxon>Chitinophagaceae</taxon>
        <taxon>Flavihumibacter</taxon>
    </lineage>
</organism>
<evidence type="ECO:0000313" key="2">
    <source>
        <dbReference type="EMBL" id="MCF1715295.1"/>
    </source>
</evidence>
<protein>
    <submittedName>
        <fullName evidence="2">Beta-lactamase family protein</fullName>
    </submittedName>
</protein>
<comment type="caution">
    <text evidence="2">The sequence shown here is derived from an EMBL/GenBank/DDBJ whole genome shotgun (WGS) entry which is preliminary data.</text>
</comment>
<dbReference type="EMBL" id="JAKEVY010000003">
    <property type="protein sequence ID" value="MCF1715295.1"/>
    <property type="molecule type" value="Genomic_DNA"/>
</dbReference>
<accession>A0ABS9BI77</accession>
<dbReference type="PANTHER" id="PTHR46825:SF9">
    <property type="entry name" value="BETA-LACTAMASE-RELATED DOMAIN-CONTAINING PROTEIN"/>
    <property type="match status" value="1"/>
</dbReference>
<sequence length="126" mass="13883">MKQSLLLLCFTVTVMTAKTQSVSDSIANLVKYYNDNGMFSGAVLVANGNTIVYKGAVGMANQEWQLPNTTQTRFRLGSVTKQFTATLILQLVQEGKLNLNGKITDYLTNYRKETGSQGKHPSFVNP</sequence>
<dbReference type="Pfam" id="PF00144">
    <property type="entry name" value="Beta-lactamase"/>
    <property type="match status" value="1"/>
</dbReference>
<proteinExistence type="predicted"/>
<evidence type="ECO:0000313" key="3">
    <source>
        <dbReference type="Proteomes" id="UP001200145"/>
    </source>
</evidence>
<feature type="domain" description="Beta-lactamase-related" evidence="1">
    <location>
        <begin position="28"/>
        <end position="112"/>
    </location>
</feature>